<dbReference type="GO" id="GO:0061513">
    <property type="term" value="F:glucose 6-phosphate:phosphate antiporter activity"/>
    <property type="evidence" value="ECO:0007669"/>
    <property type="project" value="TreeGrafter"/>
</dbReference>
<gene>
    <name evidence="7" type="ORF">FBUS_05201</name>
</gene>
<dbReference type="GO" id="GO:0035435">
    <property type="term" value="P:phosphate ion transmembrane transport"/>
    <property type="evidence" value="ECO:0007669"/>
    <property type="project" value="TreeGrafter"/>
</dbReference>
<keyword evidence="8" id="KW-1185">Reference proteome</keyword>
<evidence type="ECO:0000256" key="3">
    <source>
        <dbReference type="ARBA" id="ARBA00022989"/>
    </source>
</evidence>
<name>A0A8E0RTF2_9TREM</name>
<comment type="subcellular location">
    <subcellularLocation>
        <location evidence="1">Endomembrane system</location>
        <topology evidence="1">Multi-pass membrane protein</topology>
    </subcellularLocation>
</comment>
<sequence length="94" mass="9560">MSMVFTLGLTVFGTVSLCGVLAVELAPPSLSGTSHALTALAANVGAFLACSPVTWLSSQISWPGAFVCSGLFGLLSIIPLCIVSSIRPPHALSE</sequence>
<reference evidence="7" key="1">
    <citation type="submission" date="2019-05" db="EMBL/GenBank/DDBJ databases">
        <title>Annotation for the trematode Fasciolopsis buski.</title>
        <authorList>
            <person name="Choi Y.-J."/>
        </authorList>
    </citation>
    <scope>NUCLEOTIDE SEQUENCE</scope>
    <source>
        <strain evidence="7">HT</strain>
        <tissue evidence="7">Whole worm</tissue>
    </source>
</reference>
<dbReference type="OrthoDB" id="3639251at2759"/>
<organism evidence="7 8">
    <name type="scientific">Fasciolopsis buskii</name>
    <dbReference type="NCBI Taxonomy" id="27845"/>
    <lineage>
        <taxon>Eukaryota</taxon>
        <taxon>Metazoa</taxon>
        <taxon>Spiralia</taxon>
        <taxon>Lophotrochozoa</taxon>
        <taxon>Platyhelminthes</taxon>
        <taxon>Trematoda</taxon>
        <taxon>Digenea</taxon>
        <taxon>Plagiorchiida</taxon>
        <taxon>Echinostomata</taxon>
        <taxon>Echinostomatoidea</taxon>
        <taxon>Fasciolidae</taxon>
        <taxon>Fasciolopsis</taxon>
    </lineage>
</organism>
<feature type="transmembrane region" description="Helical" evidence="5">
    <location>
        <begin position="38"/>
        <end position="57"/>
    </location>
</feature>
<accession>A0A8E0RTF2</accession>
<evidence type="ECO:0000256" key="2">
    <source>
        <dbReference type="ARBA" id="ARBA00022692"/>
    </source>
</evidence>
<dbReference type="AlphaFoldDB" id="A0A8E0RTF2"/>
<protein>
    <submittedName>
        <fullName evidence="7">Protein SEC13 protein</fullName>
    </submittedName>
</protein>
<evidence type="ECO:0000259" key="6">
    <source>
        <dbReference type="PROSITE" id="PS50850"/>
    </source>
</evidence>
<comment type="caution">
    <text evidence="7">The sequence shown here is derived from an EMBL/GenBank/DDBJ whole genome shotgun (WGS) entry which is preliminary data.</text>
</comment>
<evidence type="ECO:0000313" key="7">
    <source>
        <dbReference type="EMBL" id="KAA0193171.1"/>
    </source>
</evidence>
<feature type="transmembrane region" description="Helical" evidence="5">
    <location>
        <begin position="64"/>
        <end position="86"/>
    </location>
</feature>
<evidence type="ECO:0000256" key="1">
    <source>
        <dbReference type="ARBA" id="ARBA00004127"/>
    </source>
</evidence>
<dbReference type="GO" id="GO:0005789">
    <property type="term" value="C:endoplasmic reticulum membrane"/>
    <property type="evidence" value="ECO:0007669"/>
    <property type="project" value="TreeGrafter"/>
</dbReference>
<proteinExistence type="predicted"/>
<dbReference type="InterPro" id="IPR051337">
    <property type="entry name" value="OPA_Antiporter"/>
</dbReference>
<dbReference type="SUPFAM" id="SSF103473">
    <property type="entry name" value="MFS general substrate transporter"/>
    <property type="match status" value="1"/>
</dbReference>
<dbReference type="Proteomes" id="UP000728185">
    <property type="component" value="Unassembled WGS sequence"/>
</dbReference>
<dbReference type="PANTHER" id="PTHR43826">
    <property type="entry name" value="GLUCOSE-6-PHOSPHATE EXCHANGER SLC37A4"/>
    <property type="match status" value="1"/>
</dbReference>
<evidence type="ECO:0000313" key="8">
    <source>
        <dbReference type="Proteomes" id="UP000728185"/>
    </source>
</evidence>
<keyword evidence="3 5" id="KW-1133">Transmembrane helix</keyword>
<dbReference type="InterPro" id="IPR036259">
    <property type="entry name" value="MFS_trans_sf"/>
</dbReference>
<dbReference type="PROSITE" id="PS50850">
    <property type="entry name" value="MFS"/>
    <property type="match status" value="1"/>
</dbReference>
<evidence type="ECO:0000256" key="4">
    <source>
        <dbReference type="ARBA" id="ARBA00023136"/>
    </source>
</evidence>
<dbReference type="PANTHER" id="PTHR43826:SF3">
    <property type="entry name" value="GLUCOSE-6-PHOSPHATE EXCHANGER SLC37A4"/>
    <property type="match status" value="1"/>
</dbReference>
<dbReference type="EMBL" id="LUCM01005210">
    <property type="protein sequence ID" value="KAA0193171.1"/>
    <property type="molecule type" value="Genomic_DNA"/>
</dbReference>
<evidence type="ECO:0000256" key="5">
    <source>
        <dbReference type="SAM" id="Phobius"/>
    </source>
</evidence>
<keyword evidence="4 5" id="KW-0472">Membrane</keyword>
<dbReference type="Gene3D" id="1.20.1250.20">
    <property type="entry name" value="MFS general substrate transporter like domains"/>
    <property type="match status" value="1"/>
</dbReference>
<dbReference type="InterPro" id="IPR020846">
    <property type="entry name" value="MFS_dom"/>
</dbReference>
<keyword evidence="2 5" id="KW-0812">Transmembrane</keyword>
<feature type="domain" description="Major facilitator superfamily (MFS) profile" evidence="6">
    <location>
        <begin position="1"/>
        <end position="94"/>
    </location>
</feature>